<keyword evidence="2" id="KW-1185">Reference proteome</keyword>
<sequence>MNKQIKIFGLNIYRQYKKMSKTHEYQTLVEWTGNEGSGTTDYRSYNRNHRIICEGKAAISGSSDPAFRGDASRHNPEELLVASIASCHMLWFLHLCSQAGVVVTAYEDGATGFMKETADGGGHFTCVTLRPRVTIREKSMEAKVNDLHHQAGKLCFIANSCNFPVRHEAITLIEEHPYT</sequence>
<dbReference type="InterPro" id="IPR015946">
    <property type="entry name" value="KH_dom-like_a/b"/>
</dbReference>
<dbReference type="Gene3D" id="3.30.300.20">
    <property type="match status" value="1"/>
</dbReference>
<accession>A0A1K1QB62</accession>
<organism evidence="1 2">
    <name type="scientific">Sinomicrobium oceani</name>
    <dbReference type="NCBI Taxonomy" id="1150368"/>
    <lineage>
        <taxon>Bacteria</taxon>
        <taxon>Pseudomonadati</taxon>
        <taxon>Bacteroidota</taxon>
        <taxon>Flavobacteriia</taxon>
        <taxon>Flavobacteriales</taxon>
        <taxon>Flavobacteriaceae</taxon>
        <taxon>Sinomicrobium</taxon>
    </lineage>
</organism>
<dbReference type="InterPro" id="IPR003718">
    <property type="entry name" value="OsmC/Ohr_fam"/>
</dbReference>
<dbReference type="Proteomes" id="UP000182248">
    <property type="component" value="Unassembled WGS sequence"/>
</dbReference>
<evidence type="ECO:0000313" key="2">
    <source>
        <dbReference type="Proteomes" id="UP000182248"/>
    </source>
</evidence>
<name>A0A1K1QB62_9FLAO</name>
<dbReference type="SUPFAM" id="SSF82784">
    <property type="entry name" value="OsmC-like"/>
    <property type="match status" value="1"/>
</dbReference>
<dbReference type="EMBL" id="FPJE01000012">
    <property type="protein sequence ID" value="SFW56965.1"/>
    <property type="molecule type" value="Genomic_DNA"/>
</dbReference>
<dbReference type="InterPro" id="IPR036102">
    <property type="entry name" value="OsmC/Ohrsf"/>
</dbReference>
<dbReference type="Pfam" id="PF02566">
    <property type="entry name" value="OsmC"/>
    <property type="match status" value="1"/>
</dbReference>
<dbReference type="InterPro" id="IPR052707">
    <property type="entry name" value="OsmC_Ohr_Peroxiredoxin"/>
</dbReference>
<dbReference type="PANTHER" id="PTHR42830:SF2">
    <property type="entry name" value="OSMC_OHR FAMILY PROTEIN"/>
    <property type="match status" value="1"/>
</dbReference>
<dbReference type="PANTHER" id="PTHR42830">
    <property type="entry name" value="OSMOTICALLY INDUCIBLE FAMILY PROTEIN"/>
    <property type="match status" value="1"/>
</dbReference>
<dbReference type="STRING" id="1150368.SAMN02927921_02397"/>
<reference evidence="1 2" key="1">
    <citation type="submission" date="2016-11" db="EMBL/GenBank/DDBJ databases">
        <authorList>
            <person name="Jaros S."/>
            <person name="Januszkiewicz K."/>
            <person name="Wedrychowicz H."/>
        </authorList>
    </citation>
    <scope>NUCLEOTIDE SEQUENCE [LARGE SCALE GENOMIC DNA]</scope>
    <source>
        <strain evidence="1 2">CGMCC 1.12145</strain>
    </source>
</reference>
<evidence type="ECO:0000313" key="1">
    <source>
        <dbReference type="EMBL" id="SFW56965.1"/>
    </source>
</evidence>
<protein>
    <submittedName>
        <fullName evidence="1">Organic hydroperoxide reductase OsmC/OhrA</fullName>
    </submittedName>
</protein>
<proteinExistence type="predicted"/>
<dbReference type="AlphaFoldDB" id="A0A1K1QB62"/>
<gene>
    <name evidence="1" type="ORF">SAMN02927921_02397</name>
</gene>